<feature type="region of interest" description="Disordered" evidence="4">
    <location>
        <begin position="234"/>
        <end position="261"/>
    </location>
</feature>
<evidence type="ECO:0000313" key="6">
    <source>
        <dbReference type="EMBL" id="CAE0131121.1"/>
    </source>
</evidence>
<name>A0A7S3F8G8_9EUKA</name>
<feature type="coiled-coil region" evidence="3">
    <location>
        <begin position="546"/>
        <end position="608"/>
    </location>
</feature>
<dbReference type="AlphaFoldDB" id="A0A7S3F8G8"/>
<evidence type="ECO:0000256" key="1">
    <source>
        <dbReference type="ARBA" id="ARBA00004370"/>
    </source>
</evidence>
<dbReference type="Pfam" id="PF16016">
    <property type="entry name" value="VASt"/>
    <property type="match status" value="1"/>
</dbReference>
<feature type="compositionally biased region" description="Polar residues" evidence="4">
    <location>
        <begin position="626"/>
        <end position="636"/>
    </location>
</feature>
<keyword evidence="3" id="KW-0175">Coiled coil</keyword>
<evidence type="ECO:0000259" key="5">
    <source>
        <dbReference type="PROSITE" id="PS51778"/>
    </source>
</evidence>
<proteinExistence type="predicted"/>
<dbReference type="PANTHER" id="PTHR47666">
    <property type="entry name" value="PROTEIN VASCULAR ASSOCIATED DEATH 1, CHLOROPLASTIC"/>
    <property type="match status" value="1"/>
</dbReference>
<sequence length="654" mass="71033">MNRSARARLRYVFTVEDVRLSCGSALLQPVGSQPPTISLTWRSGRKQVFGGVVRAFPPQGGAGAGALWIRPVSLACSLTSSKVSGQKFEARPSELILRIEGAKAARKKLVGTLDLAPHASFERTSARLTVPLTHGAGSLQLTLGSVWLKNPSLDDDDVGSTSSRTSACSDATTDSCAGFELSPLDSPQSSSNLSSTPPAESEPVGQSSKAKLHPIDISRRIVLSSVSGPCASRNGSTAALPLPGRATSSGGQPISRRPLKRASSFGTISTIERDLCPKPGLTRRPSADAFPIADSLPQPGRSTEGGGCEAVRCTASAIADSAERRGSLFSVAEDAMEEVLRCNLPLSLDELEESFRGMDCEESQFGRLLCRRLGYMQVKAGDWRCDDSVVGQAREVNLIVKCPPKPLLPDTTRVAIRHRLHRDADHTLLLEREVCTLDVPYGESFCLQERWVAKVVHRRSANQLTTMPGDGEHDLQLQISSHVHFRARLMLHAKIKHHSVKKSRKVAALVAELLEEAHLPAVEEAAPGSRVGGAPQSEFTKLQERLESLLEEATFHKQHAQQLERENKRLQAINAYSRKSKRQLAQQVVALEATLQQERRDRIAMEEALTEAYSTALRQMVEHQESIASSEPSTTKARLPTSARHRRGGSTGAH</sequence>
<feature type="region of interest" description="Disordered" evidence="4">
    <location>
        <begin position="276"/>
        <end position="307"/>
    </location>
</feature>
<feature type="region of interest" description="Disordered" evidence="4">
    <location>
        <begin position="179"/>
        <end position="212"/>
    </location>
</feature>
<dbReference type="EMBL" id="HBHX01051630">
    <property type="protein sequence ID" value="CAE0131121.1"/>
    <property type="molecule type" value="Transcribed_RNA"/>
</dbReference>
<organism evidence="6">
    <name type="scientific">Haptolina ericina</name>
    <dbReference type="NCBI Taxonomy" id="156174"/>
    <lineage>
        <taxon>Eukaryota</taxon>
        <taxon>Haptista</taxon>
        <taxon>Haptophyta</taxon>
        <taxon>Prymnesiophyceae</taxon>
        <taxon>Prymnesiales</taxon>
        <taxon>Prymnesiaceae</taxon>
        <taxon>Haptolina</taxon>
    </lineage>
</organism>
<evidence type="ECO:0000256" key="2">
    <source>
        <dbReference type="ARBA" id="ARBA00023136"/>
    </source>
</evidence>
<dbReference type="PROSITE" id="PS51778">
    <property type="entry name" value="VAST"/>
    <property type="match status" value="1"/>
</dbReference>
<keyword evidence="2" id="KW-0472">Membrane</keyword>
<protein>
    <recommendedName>
        <fullName evidence="5">VASt domain-containing protein</fullName>
    </recommendedName>
</protein>
<feature type="compositionally biased region" description="Low complexity" evidence="4">
    <location>
        <begin position="181"/>
        <end position="201"/>
    </location>
</feature>
<dbReference type="PANTHER" id="PTHR47666:SF1">
    <property type="entry name" value="PROTEIN VASCULAR ASSOCIATED DEATH 1, CHLOROPLASTIC"/>
    <property type="match status" value="1"/>
</dbReference>
<evidence type="ECO:0000256" key="4">
    <source>
        <dbReference type="SAM" id="MobiDB-lite"/>
    </source>
</evidence>
<dbReference type="InterPro" id="IPR031968">
    <property type="entry name" value="VASt"/>
</dbReference>
<comment type="subcellular location">
    <subcellularLocation>
        <location evidence="1">Membrane</location>
    </subcellularLocation>
</comment>
<dbReference type="GO" id="GO:0016020">
    <property type="term" value="C:membrane"/>
    <property type="evidence" value="ECO:0007669"/>
    <property type="project" value="UniProtKB-SubCell"/>
</dbReference>
<accession>A0A7S3F8G8</accession>
<evidence type="ECO:0000256" key="3">
    <source>
        <dbReference type="SAM" id="Coils"/>
    </source>
</evidence>
<gene>
    <name evidence="6" type="ORF">HERI1096_LOCUS28510</name>
</gene>
<feature type="domain" description="VASt" evidence="5">
    <location>
        <begin position="335"/>
        <end position="518"/>
    </location>
</feature>
<reference evidence="6" key="1">
    <citation type="submission" date="2021-01" db="EMBL/GenBank/DDBJ databases">
        <authorList>
            <person name="Corre E."/>
            <person name="Pelletier E."/>
            <person name="Niang G."/>
            <person name="Scheremetjew M."/>
            <person name="Finn R."/>
            <person name="Kale V."/>
            <person name="Holt S."/>
            <person name="Cochrane G."/>
            <person name="Meng A."/>
            <person name="Brown T."/>
            <person name="Cohen L."/>
        </authorList>
    </citation>
    <scope>NUCLEOTIDE SEQUENCE</scope>
    <source>
        <strain evidence="6">CCMP281</strain>
    </source>
</reference>
<feature type="region of interest" description="Disordered" evidence="4">
    <location>
        <begin position="623"/>
        <end position="654"/>
    </location>
</feature>